<dbReference type="AlphaFoldDB" id="A0A284VSI1"/>
<dbReference type="Proteomes" id="UP000218615">
    <property type="component" value="Unassembled WGS sequence"/>
</dbReference>
<keyword evidence="2" id="KW-1185">Reference proteome</keyword>
<sequence>MLSLLGLITLVTNNELIRTRTNSMMSRAESFKLVTRLNGEFVVSSYELVVKSN</sequence>
<evidence type="ECO:0000313" key="2">
    <source>
        <dbReference type="Proteomes" id="UP000218615"/>
    </source>
</evidence>
<proteinExistence type="predicted"/>
<gene>
    <name evidence="1" type="ORF">MNV_640012</name>
</gene>
<protein>
    <submittedName>
        <fullName evidence="1">Uncharacterized protein</fullName>
    </submittedName>
</protein>
<name>A0A284VSI1_9EURY</name>
<evidence type="ECO:0000313" key="1">
    <source>
        <dbReference type="EMBL" id="SNQ62241.1"/>
    </source>
</evidence>
<organism evidence="1 2">
    <name type="scientific">Candidatus Methanoperedens nitratireducens</name>
    <dbReference type="NCBI Taxonomy" id="1392998"/>
    <lineage>
        <taxon>Archaea</taxon>
        <taxon>Methanobacteriati</taxon>
        <taxon>Methanobacteriota</taxon>
        <taxon>Stenosarchaea group</taxon>
        <taxon>Methanomicrobia</taxon>
        <taxon>Methanosarcinales</taxon>
        <taxon>ANME-2 cluster</taxon>
        <taxon>Candidatus Methanoperedentaceae</taxon>
        <taxon>Candidatus Methanoperedens</taxon>
    </lineage>
</organism>
<accession>A0A284VSI1</accession>
<dbReference type="EMBL" id="FZMP01000212">
    <property type="protein sequence ID" value="SNQ62241.1"/>
    <property type="molecule type" value="Genomic_DNA"/>
</dbReference>
<reference evidence="2" key="1">
    <citation type="submission" date="2017-06" db="EMBL/GenBank/DDBJ databases">
        <authorList>
            <person name="Cremers G."/>
        </authorList>
    </citation>
    <scope>NUCLEOTIDE SEQUENCE [LARGE SCALE GENOMIC DNA]</scope>
</reference>